<dbReference type="InterPro" id="IPR016163">
    <property type="entry name" value="Ald_DH_C"/>
</dbReference>
<gene>
    <name evidence="4" type="ORF">PR001_g28011</name>
</gene>
<proteinExistence type="predicted"/>
<feature type="non-terminal residue" evidence="4">
    <location>
        <position position="1"/>
    </location>
</feature>
<dbReference type="InterPro" id="IPR050740">
    <property type="entry name" value="Aldehyde_DH_Superfamily"/>
</dbReference>
<dbReference type="Proteomes" id="UP000429607">
    <property type="component" value="Unassembled WGS sequence"/>
</dbReference>
<keyword evidence="2" id="KW-0732">Signal</keyword>
<dbReference type="InterPro" id="IPR016161">
    <property type="entry name" value="Ald_DH/histidinol_DH"/>
</dbReference>
<dbReference type="Gene3D" id="3.40.605.10">
    <property type="entry name" value="Aldehyde Dehydrogenase, Chain A, domain 1"/>
    <property type="match status" value="1"/>
</dbReference>
<feature type="signal peptide" evidence="2">
    <location>
        <begin position="1"/>
        <end position="20"/>
    </location>
</feature>
<dbReference type="EMBL" id="QXFV01004805">
    <property type="protein sequence ID" value="KAE8967729.1"/>
    <property type="molecule type" value="Genomic_DNA"/>
</dbReference>
<dbReference type="InterPro" id="IPR016162">
    <property type="entry name" value="Ald_DH_N"/>
</dbReference>
<dbReference type="GO" id="GO:0004777">
    <property type="term" value="F:succinate-semialdehyde dehydrogenase (NAD+) activity"/>
    <property type="evidence" value="ECO:0007669"/>
    <property type="project" value="TreeGrafter"/>
</dbReference>
<dbReference type="AlphaFoldDB" id="A0A6A3HCS8"/>
<name>A0A6A3HCS8_9STRA</name>
<feature type="domain" description="Aldehyde dehydrogenase" evidence="3">
    <location>
        <begin position="31"/>
        <end position="80"/>
    </location>
</feature>
<reference evidence="4 5" key="1">
    <citation type="submission" date="2018-09" db="EMBL/GenBank/DDBJ databases">
        <title>Genomic investigation of the strawberry pathogen Phytophthora fragariae indicates pathogenicity is determined by transcriptional variation in three key races.</title>
        <authorList>
            <person name="Adams T.M."/>
            <person name="Armitage A.D."/>
            <person name="Sobczyk M.K."/>
            <person name="Bates H.J."/>
            <person name="Dunwell J.M."/>
            <person name="Nellist C.F."/>
            <person name="Harrison R.J."/>
        </authorList>
    </citation>
    <scope>NUCLEOTIDE SEQUENCE [LARGE SCALE GENOMIC DNA]</scope>
    <source>
        <strain evidence="4 5">SCRP249</strain>
    </source>
</reference>
<dbReference type="PANTHER" id="PTHR43353:SF5">
    <property type="entry name" value="SUCCINATE-SEMIALDEHYDE DEHYDROGENASE, MITOCHONDRIAL"/>
    <property type="match status" value="1"/>
</dbReference>
<accession>A0A6A3HCS8</accession>
<dbReference type="InterPro" id="IPR015590">
    <property type="entry name" value="Aldehyde_DH_dom"/>
</dbReference>
<protein>
    <recommendedName>
        <fullName evidence="3">Aldehyde dehydrogenase domain-containing protein</fullName>
    </recommendedName>
</protein>
<dbReference type="Pfam" id="PF00171">
    <property type="entry name" value="Aldedh"/>
    <property type="match status" value="1"/>
</dbReference>
<evidence type="ECO:0000313" key="4">
    <source>
        <dbReference type="EMBL" id="KAE8967729.1"/>
    </source>
</evidence>
<dbReference type="GO" id="GO:0009450">
    <property type="term" value="P:gamma-aminobutyric acid catabolic process"/>
    <property type="evidence" value="ECO:0007669"/>
    <property type="project" value="TreeGrafter"/>
</dbReference>
<dbReference type="Gene3D" id="3.40.309.10">
    <property type="entry name" value="Aldehyde Dehydrogenase, Chain A, domain 2"/>
    <property type="match status" value="1"/>
</dbReference>
<feature type="chain" id="PRO_5025552545" description="Aldehyde dehydrogenase domain-containing protein" evidence="2">
    <location>
        <begin position="21"/>
        <end position="86"/>
    </location>
</feature>
<sequence>WPPLRRSLAFIFTRSRLASLRYVPATLWAVVAGELECGMVAVNSELVTHVGAPFGGIKESGIGREGSSEGLQAYQETKMVCLGGLE</sequence>
<evidence type="ECO:0000256" key="2">
    <source>
        <dbReference type="SAM" id="SignalP"/>
    </source>
</evidence>
<comment type="caution">
    <text evidence="4">The sequence shown here is derived from an EMBL/GenBank/DDBJ whole genome shotgun (WGS) entry which is preliminary data.</text>
</comment>
<evidence type="ECO:0000256" key="1">
    <source>
        <dbReference type="ARBA" id="ARBA00023002"/>
    </source>
</evidence>
<evidence type="ECO:0000259" key="3">
    <source>
        <dbReference type="Pfam" id="PF00171"/>
    </source>
</evidence>
<dbReference type="PANTHER" id="PTHR43353">
    <property type="entry name" value="SUCCINATE-SEMIALDEHYDE DEHYDROGENASE, MITOCHONDRIAL"/>
    <property type="match status" value="1"/>
</dbReference>
<keyword evidence="1" id="KW-0560">Oxidoreductase</keyword>
<dbReference type="SUPFAM" id="SSF53720">
    <property type="entry name" value="ALDH-like"/>
    <property type="match status" value="1"/>
</dbReference>
<evidence type="ECO:0000313" key="5">
    <source>
        <dbReference type="Proteomes" id="UP000429607"/>
    </source>
</evidence>
<organism evidence="4 5">
    <name type="scientific">Phytophthora rubi</name>
    <dbReference type="NCBI Taxonomy" id="129364"/>
    <lineage>
        <taxon>Eukaryota</taxon>
        <taxon>Sar</taxon>
        <taxon>Stramenopiles</taxon>
        <taxon>Oomycota</taxon>
        <taxon>Peronosporomycetes</taxon>
        <taxon>Peronosporales</taxon>
        <taxon>Peronosporaceae</taxon>
        <taxon>Phytophthora</taxon>
    </lineage>
</organism>